<dbReference type="PANTHER" id="PTHR16166">
    <property type="entry name" value="VACUOLAR PROTEIN SORTING-ASSOCIATED PROTEIN VPS13"/>
    <property type="match status" value="1"/>
</dbReference>
<feature type="compositionally biased region" description="Polar residues" evidence="1">
    <location>
        <begin position="2308"/>
        <end position="2317"/>
    </location>
</feature>
<feature type="domain" description="Vacuolar protein sorting-associated protein 13 VPS13 adaptor binding" evidence="2">
    <location>
        <begin position="1289"/>
        <end position="1458"/>
    </location>
</feature>
<reference evidence="4 5" key="1">
    <citation type="submission" date="2014-04" db="EMBL/GenBank/DDBJ databases">
        <authorList>
            <consortium name="International Citrus Genome Consortium"/>
            <person name="Gmitter F."/>
            <person name="Chen C."/>
            <person name="Farmerie W."/>
            <person name="Harkins T."/>
            <person name="Desany B."/>
            <person name="Mohiuddin M."/>
            <person name="Kodira C."/>
            <person name="Borodovsky M."/>
            <person name="Lomsadze A."/>
            <person name="Burns P."/>
            <person name="Jenkins J."/>
            <person name="Prochnik S."/>
            <person name="Shu S."/>
            <person name="Chapman J."/>
            <person name="Pitluck S."/>
            <person name="Schmutz J."/>
            <person name="Rokhsar D."/>
        </authorList>
    </citation>
    <scope>NUCLEOTIDE SEQUENCE</scope>
</reference>
<evidence type="ECO:0000313" key="5">
    <source>
        <dbReference type="Proteomes" id="UP000027120"/>
    </source>
</evidence>
<feature type="domain" description="Intermembrane lipid transfer protein VPS13-like C-terminal" evidence="3">
    <location>
        <begin position="1906"/>
        <end position="2014"/>
    </location>
</feature>
<evidence type="ECO:0000313" key="4">
    <source>
        <dbReference type="EMBL" id="KDO57010.1"/>
    </source>
</evidence>
<organism evidence="4 5">
    <name type="scientific">Citrus sinensis</name>
    <name type="common">Sweet orange</name>
    <name type="synonym">Citrus aurantium var. sinensis</name>
    <dbReference type="NCBI Taxonomy" id="2711"/>
    <lineage>
        <taxon>Eukaryota</taxon>
        <taxon>Viridiplantae</taxon>
        <taxon>Streptophyta</taxon>
        <taxon>Embryophyta</taxon>
        <taxon>Tracheophyta</taxon>
        <taxon>Spermatophyta</taxon>
        <taxon>Magnoliopsida</taxon>
        <taxon>eudicotyledons</taxon>
        <taxon>Gunneridae</taxon>
        <taxon>Pentapetalae</taxon>
        <taxon>rosids</taxon>
        <taxon>malvids</taxon>
        <taxon>Sapindales</taxon>
        <taxon>Rutaceae</taxon>
        <taxon>Aurantioideae</taxon>
        <taxon>Citrus</taxon>
    </lineage>
</organism>
<dbReference type="Proteomes" id="UP000027120">
    <property type="component" value="Unassembled WGS sequence"/>
</dbReference>
<accession>A0A067ESX5</accession>
<dbReference type="PaxDb" id="2711-XP_006477053.1"/>
<dbReference type="PANTHER" id="PTHR16166:SF137">
    <property type="entry name" value="PLECKSTRIN HOMOLOGY (PH) DOMAIN-CONTAINING PROTEIN"/>
    <property type="match status" value="1"/>
</dbReference>
<feature type="non-terminal residue" evidence="4">
    <location>
        <position position="1"/>
    </location>
</feature>
<dbReference type="Pfam" id="PF06101">
    <property type="entry name" value="Vps62"/>
    <property type="match status" value="2"/>
</dbReference>
<gene>
    <name evidence="4" type="ORF">CISIN_1g0379021mg</name>
</gene>
<dbReference type="EMBL" id="KK784967">
    <property type="protein sequence ID" value="KDO57010.1"/>
    <property type="molecule type" value="Genomic_DNA"/>
</dbReference>
<name>A0A067ESX5_CITSI</name>
<evidence type="ECO:0000259" key="3">
    <source>
        <dbReference type="Pfam" id="PF25037"/>
    </source>
</evidence>
<dbReference type="InterPro" id="IPR009543">
    <property type="entry name" value="VPS13_VAB"/>
</dbReference>
<keyword evidence="5" id="KW-1185">Reference proteome</keyword>
<proteinExistence type="predicted"/>
<dbReference type="STRING" id="2711.A0A067ESX5"/>
<sequence length="2317" mass="259816">LVMRGDTLEMTANVLGLAMESNGIRILEPFDTSLTYSNASGKTNIHISVSDIFMNFSFSILRLFLAVEEDILTFLRTTSKKMTFVCSQFDKVGTIRNSLSDQVYAFWKPHAPPGFAVLGDYLTPLDKPPTKGVLAVNTNFARVKRPVSFKLIWSPSVGVISDEGISNYDSRPNSVLSEGNHCCSVWFPEAPKGYVAMGCVVSPGRTPPSLSSVFCISASLVSPCSLRDCITISPTDMCPSSLVFWRVDNSVGTFLPVDPLTFSISGRAYELRQMIFGFPEVSSKASAHSSGRASTSHVHSAQMQESGVVNSGRHFEAVASFQLIWWNRGSISKKKLSVWRPIVPEGMVYFGDIAVKGYEPPNTCIVLHDTGDDELFKIPLDFQVVGQIKKQRGLENISFWLPKAPPGFVSLGCIACKGTPKQYDFTRLRCIRSDMVTGDQFLEESVWDTYDAKLRVEPFSIWIVGNELGTFIVRSGSKRPPRRFALKLADLNVPSSSDDTVIDAEVKTFSAALFDDYGGLMVPLFNISLSGIGFELHGRTDYQNSTVSFSLAARSYNDKHESWEPLVEPVDGFLRYQYDPNAPGAASQLRLTSTGDLNLNVSVSNANMMIQAYASWNNFNHVHKYDSTREAFSPTYGGQSIIDIHHKRNYYIIPQNKLGQDIFIRATEIRGYSNVTRMPSGDMKPVKVPVSKNMLDAHLKGKTCRKARRMVTLIVFDAQDFYTIEVIVTDMGKGEPVGFFSAPLNEMAVDVEDYVYQDDYLNNLTWIDLCSTESMNASQVDKSKSPCGRVRCAVLLSPKSEVEDKDETAIGGRKSGFIQISPSTVGPWTIVRLNYAAPAACWRLGNDVVASEVVVKDGNRYVNIRSLVSVLNNTGFVLDLCLVSKASREQMRTQQLNGSREHGSSQRVDDNIQIDEFFETEKYDPEIGWVGFQSIQDHSEGRSSHQEIPVGLLNPGDTLPLPLSGLTQSGLFVLQLRPSNLDGPDQFSWSSVVDRSGHLEDSSRREVSSEICVSSLMESEELLYCNQISGTSSSGCQKLWFCVSIQATEIAKDIHSDPIQDWIIIVKAPLSITSYLPLAAEYSILEMQASGHFVACCRGVLTPAKAVKVHNADLRNPIFLSLLPQRGWLPIHEAVCISHPQGVPSKTMSLRSSISGRIVQLILEQNYDKEHQPLAKVIRVYAPYWFEIARCPPLTIRLLDSGKKHTRKISFPFQSRNFTEVVFEDITEEEIYEGHTIASALNFNLLGLSVSISQAGNDHFGPIKDLSPLGDMDGSLDLCAHDADEKCMRLFISTKPCPYQSVPTKIICIRPFMTFTNRLGQDIFIRLNDEDEPKVLRASDSRVSFVCYEAAGAHKLQVRQEDTKWSYPVQILKEDTFSLVLRSHDGTRRFFRTEVRGYEEGSRFIVVFRLGSTNGLIRIENRTFGRKISIRQSGFGEDAWIQLEPLSTSAFSWEDPYGQKSIDAKIDSCGTIGVWRLELERTGLYSAEHELGLQFHVLEMGSIKVARFTEVSISSSHEEIRSLTPGNWGTSRMQRETQHNSSPIELIVELGVVGLSVVDHRPKELSYLYLERVFVSYSTGYDGGATSRFKLILGHFQIDNQLPLTLMPVLLVPEQATDMHHPVFKMTITVRNENTEGIQVYPYVYIRVTDKVWRLDIHEPIIWAFVDFYRNLQLNRVPESTSVTQVDPEIRLVLIDVSEVRLKLSLETAPSQRPHGVLGVWSPILSAVGNAFKIQVHLRRVMHRDRFMRKSSIIPAIGNRIWRDLIHNPLHLLFSVDVLGMTSSTLASLSKGFAELSTDGQFMQLRSKQVSSRRITGVGDGIIQGTEALAQGVAFGVSGVVRKPMESARQNGLLGLAHGLGRAFLGFVVQPMSGALDFFSLTVDGIGASCSKCLEMLNNKTISQRIRNPRAIRADSILREYCEKEAVGQMVLYLAEASRDFGCTEIFKEPSKFAWSDYYEEHFVVPYQRIVLVTNKRVMLLQCPAPDKMDKKPCKIMWDVPWEELMTMELAKAGSRQPSHLILHLKNFRRSENFVRVIKCSVEEMEESEPQAVRICSVVRKMWKAYQSNMKSLILKVPSSQRHVYFAWSEADGRELCMPNKAFFKSREFSSFSSTSDERRFVKHAINFRKIWTSEQESKGRCTLCRKQVSQDTGICSIWRPICPDGYISIGDIAHVGSHPPNVAAVYHNIDGQFALPVGYDLVWRNCADDYTSPVSIWHPRAPEGFVSPGCVAVAGFEEPEPNLVYSVAESHVEETVFEDQQIWSAPDSYPWACHIYQVRSEALHFAALRQTKDESDWKPMRVHDDPQPSSQSEEAK</sequence>
<feature type="region of interest" description="Disordered" evidence="1">
    <location>
        <begin position="2296"/>
        <end position="2317"/>
    </location>
</feature>
<dbReference type="InterPro" id="IPR026847">
    <property type="entry name" value="VPS13"/>
</dbReference>
<evidence type="ECO:0000259" key="2">
    <source>
        <dbReference type="Pfam" id="PF25036"/>
    </source>
</evidence>
<dbReference type="InterPro" id="IPR009291">
    <property type="entry name" value="Vps62"/>
</dbReference>
<evidence type="ECO:0000256" key="1">
    <source>
        <dbReference type="SAM" id="MobiDB-lite"/>
    </source>
</evidence>
<dbReference type="Pfam" id="PF25036">
    <property type="entry name" value="VPS13_VAB"/>
    <property type="match status" value="2"/>
</dbReference>
<protein>
    <submittedName>
        <fullName evidence="4">Uncharacterized protein</fullName>
    </submittedName>
</protein>
<feature type="compositionally biased region" description="Basic and acidic residues" evidence="1">
    <location>
        <begin position="2296"/>
        <end position="2307"/>
    </location>
</feature>
<dbReference type="InterPro" id="IPR056748">
    <property type="entry name" value="VPS13-like_C"/>
</dbReference>
<dbReference type="Pfam" id="PF25037">
    <property type="entry name" value="VPS13_C"/>
    <property type="match status" value="1"/>
</dbReference>
<dbReference type="eggNOG" id="KOG1809">
    <property type="taxonomic scope" value="Eukaryota"/>
</dbReference>
<feature type="domain" description="Vacuolar protein sorting-associated protein 13 VPS13 adaptor binding" evidence="2">
    <location>
        <begin position="948"/>
        <end position="1185"/>
    </location>
</feature>